<dbReference type="Gene3D" id="3.20.20.410">
    <property type="entry name" value="Protein of unknown function UPF0759"/>
    <property type="match status" value="1"/>
</dbReference>
<sequence length="275" mass="31582">MWTHKSWSGRISPKSADAGQRLRHYAQWCNAVEGNTTFYAVPSQATVQTWAEQTPESFRFAVKLPRTITHDRRLNHVDAELRAFLEVIEPLGPRLEPLWVQLPNSFGPGDLTALYDFLKKLPPQQRCAVEVRHPAFFTDPAETQRLERLCARVGAEWVPFDTTAFFEKPPTSDAEREAWERKPRLPRRSAALTDRPTVRYLGRDDEAATVAGWQYWVEVVAAWLQEGRSPTFFLHTPDNVDAPRLARRFHEEVRVHVPGLKPLPEPEPIEPATLF</sequence>
<dbReference type="SUPFAM" id="SSF117396">
    <property type="entry name" value="TM1631-like"/>
    <property type="match status" value="1"/>
</dbReference>
<dbReference type="RefSeq" id="WP_231444918.1">
    <property type="nucleotide sequence ID" value="NZ_JAJOMB010000012.1"/>
</dbReference>
<dbReference type="AlphaFoldDB" id="A0A9X1SVE3"/>
<proteinExistence type="predicted"/>
<protein>
    <submittedName>
        <fullName evidence="1">DUF72 domain-containing protein</fullName>
    </submittedName>
</protein>
<dbReference type="Proteomes" id="UP001138997">
    <property type="component" value="Unassembled WGS sequence"/>
</dbReference>
<accession>A0A9X1SVE3</accession>
<dbReference type="PANTHER" id="PTHR30348">
    <property type="entry name" value="UNCHARACTERIZED PROTEIN YECE"/>
    <property type="match status" value="1"/>
</dbReference>
<keyword evidence="2" id="KW-1185">Reference proteome</keyword>
<evidence type="ECO:0000313" key="2">
    <source>
        <dbReference type="Proteomes" id="UP001138997"/>
    </source>
</evidence>
<reference evidence="1" key="1">
    <citation type="submission" date="2021-11" db="EMBL/GenBank/DDBJ databases">
        <title>Streptomyces corallinus and Kineosporia corallina sp. nov., two new coral-derived marine actinobacteria.</title>
        <authorList>
            <person name="Buangrab K."/>
            <person name="Sutthacheep M."/>
            <person name="Yeemin T."/>
            <person name="Harunari E."/>
            <person name="Igarashi Y."/>
            <person name="Sripreechasak P."/>
            <person name="Kanchanasin P."/>
            <person name="Tanasupawat S."/>
            <person name="Phongsopitanun W."/>
        </authorList>
    </citation>
    <scope>NUCLEOTIDE SEQUENCE</scope>
    <source>
        <strain evidence="1">JCM 31032</strain>
    </source>
</reference>
<organism evidence="1 2">
    <name type="scientific">Kineosporia babensis</name>
    <dbReference type="NCBI Taxonomy" id="499548"/>
    <lineage>
        <taxon>Bacteria</taxon>
        <taxon>Bacillati</taxon>
        <taxon>Actinomycetota</taxon>
        <taxon>Actinomycetes</taxon>
        <taxon>Kineosporiales</taxon>
        <taxon>Kineosporiaceae</taxon>
        <taxon>Kineosporia</taxon>
    </lineage>
</organism>
<dbReference type="InterPro" id="IPR002763">
    <property type="entry name" value="DUF72"/>
</dbReference>
<evidence type="ECO:0000313" key="1">
    <source>
        <dbReference type="EMBL" id="MCD5313586.1"/>
    </source>
</evidence>
<dbReference type="Pfam" id="PF01904">
    <property type="entry name" value="DUF72"/>
    <property type="match status" value="1"/>
</dbReference>
<gene>
    <name evidence="1" type="ORF">LR394_21995</name>
</gene>
<name>A0A9X1SVE3_9ACTN</name>
<comment type="caution">
    <text evidence="1">The sequence shown here is derived from an EMBL/GenBank/DDBJ whole genome shotgun (WGS) entry which is preliminary data.</text>
</comment>
<dbReference type="EMBL" id="JAJOMB010000012">
    <property type="protein sequence ID" value="MCD5313586.1"/>
    <property type="molecule type" value="Genomic_DNA"/>
</dbReference>
<dbReference type="PANTHER" id="PTHR30348:SF9">
    <property type="entry name" value="UPF0759 PROTEIN YECE"/>
    <property type="match status" value="1"/>
</dbReference>
<dbReference type="InterPro" id="IPR036520">
    <property type="entry name" value="UPF0759_sf"/>
</dbReference>